<gene>
    <name evidence="2" type="ORF">GCM10009798_08120</name>
</gene>
<feature type="transmembrane region" description="Helical" evidence="1">
    <location>
        <begin position="222"/>
        <end position="241"/>
    </location>
</feature>
<feature type="transmembrane region" description="Helical" evidence="1">
    <location>
        <begin position="134"/>
        <end position="153"/>
    </location>
</feature>
<accession>A0ABN2QFB0</accession>
<organism evidence="2 3">
    <name type="scientific">Nocardioides panacihumi</name>
    <dbReference type="NCBI Taxonomy" id="400774"/>
    <lineage>
        <taxon>Bacteria</taxon>
        <taxon>Bacillati</taxon>
        <taxon>Actinomycetota</taxon>
        <taxon>Actinomycetes</taxon>
        <taxon>Propionibacteriales</taxon>
        <taxon>Nocardioidaceae</taxon>
        <taxon>Nocardioides</taxon>
    </lineage>
</organism>
<keyword evidence="3" id="KW-1185">Reference proteome</keyword>
<evidence type="ECO:0000313" key="3">
    <source>
        <dbReference type="Proteomes" id="UP001500571"/>
    </source>
</evidence>
<evidence type="ECO:0008006" key="4">
    <source>
        <dbReference type="Google" id="ProtNLM"/>
    </source>
</evidence>
<keyword evidence="1" id="KW-0472">Membrane</keyword>
<evidence type="ECO:0000313" key="2">
    <source>
        <dbReference type="EMBL" id="GAA1951192.1"/>
    </source>
</evidence>
<feature type="transmembrane region" description="Helical" evidence="1">
    <location>
        <begin position="105"/>
        <end position="127"/>
    </location>
</feature>
<comment type="caution">
    <text evidence="2">The sequence shown here is derived from an EMBL/GenBank/DDBJ whole genome shotgun (WGS) entry which is preliminary data.</text>
</comment>
<dbReference type="EMBL" id="BAAAPB010000001">
    <property type="protein sequence ID" value="GAA1951192.1"/>
    <property type="molecule type" value="Genomic_DNA"/>
</dbReference>
<feature type="transmembrane region" description="Helical" evidence="1">
    <location>
        <begin position="247"/>
        <end position="269"/>
    </location>
</feature>
<reference evidence="2 3" key="1">
    <citation type="journal article" date="2019" name="Int. J. Syst. Evol. Microbiol.">
        <title>The Global Catalogue of Microorganisms (GCM) 10K type strain sequencing project: providing services to taxonomists for standard genome sequencing and annotation.</title>
        <authorList>
            <consortium name="The Broad Institute Genomics Platform"/>
            <consortium name="The Broad Institute Genome Sequencing Center for Infectious Disease"/>
            <person name="Wu L."/>
            <person name="Ma J."/>
        </authorList>
    </citation>
    <scope>NUCLEOTIDE SEQUENCE [LARGE SCALE GENOMIC DNA]</scope>
    <source>
        <strain evidence="2 3">JCM 15309</strain>
    </source>
</reference>
<sequence>MTWLPEELTGAGRARSLRQSTAAQIGGITSLPSDNDEGDPTMTTATSVPGTALAGASLRLAARLLLAGQVLFILITQFHAGGDANDHQSIFARYAHSGDWKGVHALQFLTVAIIVAGLVILCAALDARTPTSVAVARVGAVLAVVSLALYGVLQAVDGIGNKQVDHAWTTAGADKSARFASAEAMRWLEWGMSSYHAYAMGLALLVVAAGVAGAMPTAPRMIAALMGLSGLAYLAEGWVAGSDGFNSAHSVLIVASWALSLAWMTWLVMITRSSTRWQ</sequence>
<keyword evidence="1" id="KW-1133">Transmembrane helix</keyword>
<evidence type="ECO:0000256" key="1">
    <source>
        <dbReference type="SAM" id="Phobius"/>
    </source>
</evidence>
<keyword evidence="1" id="KW-0812">Transmembrane</keyword>
<protein>
    <recommendedName>
        <fullName evidence="4">DUF4386 family protein</fullName>
    </recommendedName>
</protein>
<proteinExistence type="predicted"/>
<feature type="transmembrane region" description="Helical" evidence="1">
    <location>
        <begin position="195"/>
        <end position="215"/>
    </location>
</feature>
<feature type="transmembrane region" description="Helical" evidence="1">
    <location>
        <begin position="60"/>
        <end position="80"/>
    </location>
</feature>
<dbReference type="Proteomes" id="UP001500571">
    <property type="component" value="Unassembled WGS sequence"/>
</dbReference>
<name>A0ABN2QFB0_9ACTN</name>